<proteinExistence type="predicted"/>
<keyword evidence="2" id="KW-1185">Reference proteome</keyword>
<comment type="caution">
    <text evidence="1">The sequence shown here is derived from an EMBL/GenBank/DDBJ whole genome shotgun (WGS) entry which is preliminary data.</text>
</comment>
<dbReference type="Proteomes" id="UP000249688">
    <property type="component" value="Unassembled WGS sequence"/>
</dbReference>
<dbReference type="AlphaFoldDB" id="A0A2W7I4J9"/>
<evidence type="ECO:0000313" key="1">
    <source>
        <dbReference type="EMBL" id="PZW40085.1"/>
    </source>
</evidence>
<evidence type="ECO:0008006" key="3">
    <source>
        <dbReference type="Google" id="ProtNLM"/>
    </source>
</evidence>
<protein>
    <recommendedName>
        <fullName evidence="3">SHOCT domain-containing protein</fullName>
    </recommendedName>
</protein>
<reference evidence="1 2" key="1">
    <citation type="submission" date="2018-06" db="EMBL/GenBank/DDBJ databases">
        <title>Genomic Encyclopedia of Archaeal and Bacterial Type Strains, Phase II (KMG-II): from individual species to whole genera.</title>
        <authorList>
            <person name="Goeker M."/>
        </authorList>
    </citation>
    <scope>NUCLEOTIDE SEQUENCE [LARGE SCALE GENOMIC DNA]</scope>
    <source>
        <strain evidence="1 2">DSM 24525</strain>
    </source>
</reference>
<organism evidence="1 2">
    <name type="scientific">Humitalea rosea</name>
    <dbReference type="NCBI Taxonomy" id="990373"/>
    <lineage>
        <taxon>Bacteria</taxon>
        <taxon>Pseudomonadati</taxon>
        <taxon>Pseudomonadota</taxon>
        <taxon>Alphaproteobacteria</taxon>
        <taxon>Acetobacterales</taxon>
        <taxon>Roseomonadaceae</taxon>
        <taxon>Humitalea</taxon>
    </lineage>
</organism>
<evidence type="ECO:0000313" key="2">
    <source>
        <dbReference type="Proteomes" id="UP000249688"/>
    </source>
</evidence>
<accession>A0A2W7I4J9</accession>
<name>A0A2W7I4J9_9PROT</name>
<sequence>MRSSSIGRGAALRRYLCNDRSMAVPVDARITVIATWPGRRGMSCGAHSQLELPETVGKAVPQKPGIWGPPERAHACGHPERVSAAGGSGIRRSMTALVALALLAGCAAGGERTLPAPVAGSPVSEGMARLSVTRTNDILFLGLSADVTVNDQSAGSIFRGQSTAVEVPAGLATVAVTAFGSPGRFVLRFPTVSGGRYDLQVVPRGASFAPAMMLGYVGSMMDAAANPERGGSFTLAIVSATPPIGTPAPSPAPPSVVATAADREDRLAELWRLRNRGLITDDVYREEQRRALAPMTSPPPR</sequence>
<dbReference type="EMBL" id="QKYU01000025">
    <property type="protein sequence ID" value="PZW40085.1"/>
    <property type="molecule type" value="Genomic_DNA"/>
</dbReference>
<gene>
    <name evidence="1" type="ORF">C8P66_12554</name>
</gene>